<dbReference type="Proteomes" id="UP000831787">
    <property type="component" value="Chromosome"/>
</dbReference>
<dbReference type="RefSeq" id="WP_244709919.1">
    <property type="nucleotide sequence ID" value="NZ_CP095073.1"/>
</dbReference>
<feature type="transmembrane region" description="Helical" evidence="1">
    <location>
        <begin position="78"/>
        <end position="98"/>
    </location>
</feature>
<dbReference type="EMBL" id="CP095073">
    <property type="protein sequence ID" value="UOQ44175.1"/>
    <property type="molecule type" value="Genomic_DNA"/>
</dbReference>
<dbReference type="InterPro" id="IPR006938">
    <property type="entry name" value="DUF624"/>
</dbReference>
<reference evidence="2 3" key="1">
    <citation type="submission" date="2022-04" db="EMBL/GenBank/DDBJ databases">
        <title>Halobacillus sp. isolated from saltern.</title>
        <authorList>
            <person name="Won M."/>
            <person name="Lee C.-M."/>
            <person name="Woen H.-Y."/>
            <person name="Kwon S.-W."/>
        </authorList>
    </citation>
    <scope>NUCLEOTIDE SEQUENCE [LARGE SCALE GENOMIC DNA]</scope>
    <source>
        <strain evidence="2 3">SSBR10-3</strain>
    </source>
</reference>
<keyword evidence="1" id="KW-0472">Membrane</keyword>
<evidence type="ECO:0000256" key="1">
    <source>
        <dbReference type="SAM" id="Phobius"/>
    </source>
</evidence>
<feature type="transmembrane region" description="Helical" evidence="1">
    <location>
        <begin position="176"/>
        <end position="194"/>
    </location>
</feature>
<protein>
    <submittedName>
        <fullName evidence="2">YesL family protein</fullName>
    </submittedName>
</protein>
<gene>
    <name evidence="2" type="ORF">MUN89_20335</name>
</gene>
<feature type="transmembrane region" description="Helical" evidence="1">
    <location>
        <begin position="25"/>
        <end position="50"/>
    </location>
</feature>
<feature type="transmembrane region" description="Helical" evidence="1">
    <location>
        <begin position="110"/>
        <end position="133"/>
    </location>
</feature>
<sequence>MMDAGFSGGIYKICVWIMRFAWLNLLWIVFTLLGLVLFGFFPATASMFAVERKWIRGQEDLPIFQTFWKEYKASFIKANLLGLVLTAFGILLIMNYRIAGAMNTFTGQVLSYLLLFISFIYGMILLYIFPVYSHYKVKVLDCIKFAFLVGFSSPLMTVMIVLSAVLYYLISMAVPGVIPVLTGSCLSFTAMWFAHCAFKRIELKSGYTEAGKKNE</sequence>
<feature type="transmembrane region" description="Helical" evidence="1">
    <location>
        <begin position="145"/>
        <end position="170"/>
    </location>
</feature>
<dbReference type="Pfam" id="PF04854">
    <property type="entry name" value="DUF624"/>
    <property type="match status" value="1"/>
</dbReference>
<evidence type="ECO:0000313" key="3">
    <source>
        <dbReference type="Proteomes" id="UP000831787"/>
    </source>
</evidence>
<organism evidence="2 3">
    <name type="scientific">Halobacillus salinarum</name>
    <dbReference type="NCBI Taxonomy" id="2932257"/>
    <lineage>
        <taxon>Bacteria</taxon>
        <taxon>Bacillati</taxon>
        <taxon>Bacillota</taxon>
        <taxon>Bacilli</taxon>
        <taxon>Bacillales</taxon>
        <taxon>Bacillaceae</taxon>
        <taxon>Halobacillus</taxon>
    </lineage>
</organism>
<keyword evidence="1" id="KW-0812">Transmembrane</keyword>
<keyword evidence="3" id="KW-1185">Reference proteome</keyword>
<keyword evidence="1" id="KW-1133">Transmembrane helix</keyword>
<name>A0ABY4EIC3_9BACI</name>
<proteinExistence type="predicted"/>
<accession>A0ABY4EIC3</accession>
<evidence type="ECO:0000313" key="2">
    <source>
        <dbReference type="EMBL" id="UOQ44175.1"/>
    </source>
</evidence>